<dbReference type="Pfam" id="PF03602">
    <property type="entry name" value="Cons_hypoth95"/>
    <property type="match status" value="1"/>
</dbReference>
<dbReference type="Gene3D" id="3.40.50.150">
    <property type="entry name" value="Vaccinia Virus protein VP39"/>
    <property type="match status" value="1"/>
</dbReference>
<dbReference type="AlphaFoldDB" id="A0A7K3WLN4"/>
<organism evidence="3 4">
    <name type="scientific">Cryomorpha ignava</name>
    <dbReference type="NCBI Taxonomy" id="101383"/>
    <lineage>
        <taxon>Bacteria</taxon>
        <taxon>Pseudomonadati</taxon>
        <taxon>Bacteroidota</taxon>
        <taxon>Flavobacteriia</taxon>
        <taxon>Flavobacteriales</taxon>
        <taxon>Cryomorphaceae</taxon>
        <taxon>Cryomorpha</taxon>
    </lineage>
</organism>
<dbReference type="PIRSF" id="PIRSF004553">
    <property type="entry name" value="CHP00095"/>
    <property type="match status" value="1"/>
</dbReference>
<dbReference type="PANTHER" id="PTHR43542">
    <property type="entry name" value="METHYLTRANSFERASE"/>
    <property type="match status" value="1"/>
</dbReference>
<gene>
    <name evidence="3" type="primary">rsmD</name>
    <name evidence="3" type="ORF">G3O08_02740</name>
</gene>
<dbReference type="RefSeq" id="WP_163283147.1">
    <property type="nucleotide sequence ID" value="NZ_JAAGVY010000003.1"/>
</dbReference>
<evidence type="ECO:0000256" key="2">
    <source>
        <dbReference type="ARBA" id="ARBA00022679"/>
    </source>
</evidence>
<dbReference type="CDD" id="cd02440">
    <property type="entry name" value="AdoMet_MTases"/>
    <property type="match status" value="1"/>
</dbReference>
<evidence type="ECO:0000313" key="3">
    <source>
        <dbReference type="EMBL" id="NEN22418.1"/>
    </source>
</evidence>
<evidence type="ECO:0000256" key="1">
    <source>
        <dbReference type="ARBA" id="ARBA00022603"/>
    </source>
</evidence>
<proteinExistence type="predicted"/>
<dbReference type="EMBL" id="JAAGVY010000003">
    <property type="protein sequence ID" value="NEN22418.1"/>
    <property type="molecule type" value="Genomic_DNA"/>
</dbReference>
<dbReference type="InterPro" id="IPR002052">
    <property type="entry name" value="DNA_methylase_N6_adenine_CS"/>
</dbReference>
<accession>A0A7K3WLN4</accession>
<name>A0A7K3WLN4_9FLAO</name>
<keyword evidence="1 3" id="KW-0489">Methyltransferase</keyword>
<dbReference type="Proteomes" id="UP000486602">
    <property type="component" value="Unassembled WGS sequence"/>
</dbReference>
<dbReference type="EC" id="2.1.1.171" evidence="3"/>
<keyword evidence="2 3" id="KW-0808">Transferase</keyword>
<dbReference type="SUPFAM" id="SSF53335">
    <property type="entry name" value="S-adenosyl-L-methionine-dependent methyltransferases"/>
    <property type="match status" value="1"/>
</dbReference>
<keyword evidence="4" id="KW-1185">Reference proteome</keyword>
<dbReference type="GO" id="GO:0003676">
    <property type="term" value="F:nucleic acid binding"/>
    <property type="evidence" value="ECO:0007669"/>
    <property type="project" value="InterPro"/>
</dbReference>
<dbReference type="PROSITE" id="PS00092">
    <property type="entry name" value="N6_MTASE"/>
    <property type="match status" value="1"/>
</dbReference>
<dbReference type="InterPro" id="IPR004398">
    <property type="entry name" value="RNA_MeTrfase_RsmD"/>
</dbReference>
<dbReference type="InterPro" id="IPR029063">
    <property type="entry name" value="SAM-dependent_MTases_sf"/>
</dbReference>
<protein>
    <submittedName>
        <fullName evidence="3">16S rRNA (Guanine(966)-N(2))-methyltransferase RsmD</fullName>
        <ecNumber evidence="3">2.1.1.171</ecNumber>
    </submittedName>
</protein>
<dbReference type="PANTHER" id="PTHR43542:SF1">
    <property type="entry name" value="METHYLTRANSFERASE"/>
    <property type="match status" value="1"/>
</dbReference>
<dbReference type="NCBIfam" id="TIGR00095">
    <property type="entry name" value="16S rRNA (guanine(966)-N(2))-methyltransferase RsmD"/>
    <property type="match status" value="1"/>
</dbReference>
<dbReference type="GO" id="GO:0052913">
    <property type="term" value="F:16S rRNA (guanine(966)-N(2))-methyltransferase activity"/>
    <property type="evidence" value="ECO:0007669"/>
    <property type="project" value="UniProtKB-EC"/>
</dbReference>
<evidence type="ECO:0000313" key="4">
    <source>
        <dbReference type="Proteomes" id="UP000486602"/>
    </source>
</evidence>
<sequence length="177" mass="20145">MRIISGKYKGRRLSPPANIKARPTTDMAREALFNVLQNELDIHGADVLDLFSGTGAISLEFISRGANSATAIDVEYLSKKFLDGIKKEWEIDNLKTVKADVFKLLKKADRSFDIVFADPPYADPRFPELPDMIFDSGWVKQDGLLILEHGSEHNFESNLRFQSHRQYSSVNFSFFRN</sequence>
<comment type="caution">
    <text evidence="3">The sequence shown here is derived from an EMBL/GenBank/DDBJ whole genome shotgun (WGS) entry which is preliminary data.</text>
</comment>
<reference evidence="3 4" key="1">
    <citation type="submission" date="2020-02" db="EMBL/GenBank/DDBJ databases">
        <title>Out from the shadows clarifying the taxonomy of the family Cryomorphaceae and related taxa by utilizing the GTDB taxonomic framework.</title>
        <authorList>
            <person name="Bowman J.P."/>
        </authorList>
    </citation>
    <scope>NUCLEOTIDE SEQUENCE [LARGE SCALE GENOMIC DNA]</scope>
    <source>
        <strain evidence="3 4">QSSC 1-22</strain>
    </source>
</reference>